<dbReference type="PANTHER" id="PTHR16128:SF5">
    <property type="entry name" value="FAD_NAD(P)-BINDING OXIDOREDUCTASE FAMILY PROTEIN"/>
    <property type="match status" value="1"/>
</dbReference>
<dbReference type="InterPro" id="IPR036188">
    <property type="entry name" value="FAD/NAD-bd_sf"/>
</dbReference>
<comment type="caution">
    <text evidence="1">The sequence shown here is derived from an EMBL/GenBank/DDBJ whole genome shotgun (WGS) entry which is preliminary data.</text>
</comment>
<evidence type="ECO:0000313" key="1">
    <source>
        <dbReference type="EMBL" id="MBB3325094.1"/>
    </source>
</evidence>
<dbReference type="Pfam" id="PF13450">
    <property type="entry name" value="NAD_binding_8"/>
    <property type="match status" value="1"/>
</dbReference>
<sequence length="313" mass="33131">MDPVVVVGAGISGIAAARALTEGGREVVVLDRGRRIGGRMASRKTDGRMVDTGASYFTVSDDTFRGVVEAWRDQGLAREWTDTFSVSADGELSPKSGPVRWAAPGGLRSLVEHLATGLDVRETTVEHVGPGPVVDGLAASAVVLAMPDPQAVRLLDPAYASVVAALDDPFDPVLALTATWDARSWADVDGAFVADDPILSWVADDGRRRGDGAPVLVAHSTPDFAAEHLVAPDEAAGPMTAALRDALHIDAEPTSTHVHRWTFGKPAGKREQHYFLDENLVGVCGDAWSDKPRVESAYLSGRALGQALLERLA</sequence>
<evidence type="ECO:0008006" key="3">
    <source>
        <dbReference type="Google" id="ProtNLM"/>
    </source>
</evidence>
<dbReference type="SUPFAM" id="SSF51905">
    <property type="entry name" value="FAD/NAD(P)-binding domain"/>
    <property type="match status" value="1"/>
</dbReference>
<organism evidence="1 2">
    <name type="scientific">Microlunatus antarcticus</name>
    <dbReference type="NCBI Taxonomy" id="53388"/>
    <lineage>
        <taxon>Bacteria</taxon>
        <taxon>Bacillati</taxon>
        <taxon>Actinomycetota</taxon>
        <taxon>Actinomycetes</taxon>
        <taxon>Propionibacteriales</taxon>
        <taxon>Propionibacteriaceae</taxon>
        <taxon>Microlunatus</taxon>
    </lineage>
</organism>
<reference evidence="1 2" key="1">
    <citation type="submission" date="2020-08" db="EMBL/GenBank/DDBJ databases">
        <title>Sequencing the genomes of 1000 actinobacteria strains.</title>
        <authorList>
            <person name="Klenk H.-P."/>
        </authorList>
    </citation>
    <scope>NUCLEOTIDE SEQUENCE [LARGE SCALE GENOMIC DNA]</scope>
    <source>
        <strain evidence="1 2">DSM 11053</strain>
    </source>
</reference>
<proteinExistence type="predicted"/>
<name>A0A7W5JRP4_9ACTN</name>
<dbReference type="AlphaFoldDB" id="A0A7W5JRP4"/>
<keyword evidence="2" id="KW-1185">Reference proteome</keyword>
<protein>
    <recommendedName>
        <fullName evidence="3">Amine oxidase domain-containing protein</fullName>
    </recommendedName>
</protein>
<dbReference type="RefSeq" id="WP_183335779.1">
    <property type="nucleotide sequence ID" value="NZ_JACHZG010000001.1"/>
</dbReference>
<dbReference type="PANTHER" id="PTHR16128">
    <property type="entry name" value="FAD/NAD(P)-BINDING OXIDOREDUCTASE FAMILY PROTEIN"/>
    <property type="match status" value="1"/>
</dbReference>
<dbReference type="Gene3D" id="3.90.660.10">
    <property type="match status" value="1"/>
</dbReference>
<accession>A0A7W5JRP4</accession>
<evidence type="ECO:0000313" key="2">
    <source>
        <dbReference type="Proteomes" id="UP000565572"/>
    </source>
</evidence>
<dbReference type="EMBL" id="JACHZG010000001">
    <property type="protein sequence ID" value="MBB3325094.1"/>
    <property type="molecule type" value="Genomic_DNA"/>
</dbReference>
<dbReference type="Proteomes" id="UP000565572">
    <property type="component" value="Unassembled WGS sequence"/>
</dbReference>
<gene>
    <name evidence="1" type="ORF">FHX39_000038</name>
</gene>
<dbReference type="Gene3D" id="3.50.50.60">
    <property type="entry name" value="FAD/NAD(P)-binding domain"/>
    <property type="match status" value="1"/>
</dbReference>